<keyword evidence="2" id="KW-1185">Reference proteome</keyword>
<accession>A0ABZ0ZV88</accession>
<organism evidence="1 2">
    <name type="scientific">Nocardioides bizhenqiangii</name>
    <dbReference type="NCBI Taxonomy" id="3095076"/>
    <lineage>
        <taxon>Bacteria</taxon>
        <taxon>Bacillati</taxon>
        <taxon>Actinomycetota</taxon>
        <taxon>Actinomycetes</taxon>
        <taxon>Propionibacteriales</taxon>
        <taxon>Nocardioidaceae</taxon>
        <taxon>Nocardioides</taxon>
    </lineage>
</organism>
<dbReference type="RefSeq" id="WP_322938362.1">
    <property type="nucleotide sequence ID" value="NZ_CP141059.1"/>
</dbReference>
<evidence type="ECO:0000313" key="2">
    <source>
        <dbReference type="Proteomes" id="UP001327225"/>
    </source>
</evidence>
<evidence type="ECO:0008006" key="3">
    <source>
        <dbReference type="Google" id="ProtNLM"/>
    </source>
</evidence>
<name>A0ABZ0ZV88_9ACTN</name>
<gene>
    <name evidence="1" type="ORF">SHK19_08315</name>
</gene>
<evidence type="ECO:0000313" key="1">
    <source>
        <dbReference type="EMBL" id="WQQ28224.1"/>
    </source>
</evidence>
<dbReference type="EMBL" id="CP141059">
    <property type="protein sequence ID" value="WQQ28224.1"/>
    <property type="molecule type" value="Genomic_DNA"/>
</dbReference>
<sequence>MDLGSDSLGDLDAAATLALAERDVPTRRQQAVDRLLLLQHWAVLHAEDPQARPGAVPVSRGGDRLVRLGGEGTPLASELCWAELAIAFETGAIALRNQAGQALDLRHRLPLLWALVQELRVEPWVGQKVAAMTRGLTREQAAVVDAAVADAAAESPGRLLAIAEAKTIEADLEGYRARLAEEAKRTGVWVSRPKAGDLVDAEKGEPGTGRMSAKLPLTEVVEGAAMVDDVAEVLAVHGDHDPHDPPTRDQLRAQAFGLLVTDPHAAAALLDQADAPPSPETEDREPARCRRGSVARPPCWCTSPTASYPDKKTGSPGWRASARCCWSRSQTSSSIVRSPCSR</sequence>
<dbReference type="Proteomes" id="UP001327225">
    <property type="component" value="Chromosome"/>
</dbReference>
<proteinExistence type="predicted"/>
<reference evidence="2" key="1">
    <citation type="submission" date="2023-12" db="EMBL/GenBank/DDBJ databases">
        <title>Novel species in genus Nocardioides.</title>
        <authorList>
            <person name="Zhou H."/>
        </authorList>
    </citation>
    <scope>NUCLEOTIDE SEQUENCE [LARGE SCALE GENOMIC DNA]</scope>
    <source>
        <strain evidence="2">HM61</strain>
    </source>
</reference>
<protein>
    <recommendedName>
        <fullName evidence="3">DUF222 domain-containing protein</fullName>
    </recommendedName>
</protein>